<accession>A0A848M3F0</accession>
<dbReference type="SUPFAM" id="SSF53474">
    <property type="entry name" value="alpha/beta-Hydrolases"/>
    <property type="match status" value="1"/>
</dbReference>
<comment type="caution">
    <text evidence="2">The sequence shown here is derived from an EMBL/GenBank/DDBJ whole genome shotgun (WGS) entry which is preliminary data.</text>
</comment>
<dbReference type="GO" id="GO:0006629">
    <property type="term" value="P:lipid metabolic process"/>
    <property type="evidence" value="ECO:0007669"/>
    <property type="project" value="InterPro"/>
</dbReference>
<dbReference type="AlphaFoldDB" id="A0A848M3F0"/>
<sequence>MMSDAAYGTHEKDTTFRDFPDWKVLEDTRSNTSTGFDAVTFVNEKTNEAVIAFRGTELQNGTDRALQDFLNDLDIGFDEVKRKMKPPHPWDEPMSKIDDALGIPKLNNWIDEREKAVEKFFTLPGTNQNYQAEDYAKEMQEKYKHFKFSLTGHSLGGANAQYAAAYTGMTAVTFSAPSVVPSLTLEMRKKAEEGAFDDQIINFAHPKDIVGSGALGGYDGHVGSTYYIDSNYQDANPEDNILNIKEKLTNSFSGPNSYHSLNQYKFKDGYISNPLFDGVTGEPIESPRIPSSSNMAEEVKERITGAITGAVSSLAAFAGVMSKAADSANAGTIQVTPSELRSVAERWKLNAKYSHAEIEGIRQRLYTYMHSSHSRRLEPIVQQLNTSIASMSQARLQQTNDILYYINTKADLFEQTDNS</sequence>
<dbReference type="RefSeq" id="WP_169504366.1">
    <property type="nucleotide sequence ID" value="NZ_JABBPN010000004.1"/>
</dbReference>
<feature type="domain" description="Fungal lipase-type" evidence="1">
    <location>
        <begin position="50"/>
        <end position="210"/>
    </location>
</feature>
<dbReference type="InterPro" id="IPR029058">
    <property type="entry name" value="AB_hydrolase_fold"/>
</dbReference>
<evidence type="ECO:0000259" key="1">
    <source>
        <dbReference type="Pfam" id="PF01764"/>
    </source>
</evidence>
<proteinExistence type="predicted"/>
<gene>
    <name evidence="2" type="ORF">HII30_07080</name>
</gene>
<dbReference type="InterPro" id="IPR002921">
    <property type="entry name" value="Fungal_lipase-type"/>
</dbReference>
<dbReference type="Proteomes" id="UP000565468">
    <property type="component" value="Unassembled WGS sequence"/>
</dbReference>
<organism evidence="2 3">
    <name type="scientific">Paenibacillus lemnae</name>
    <dbReference type="NCBI Taxonomy" id="1330551"/>
    <lineage>
        <taxon>Bacteria</taxon>
        <taxon>Bacillati</taxon>
        <taxon>Bacillota</taxon>
        <taxon>Bacilli</taxon>
        <taxon>Bacillales</taxon>
        <taxon>Paenibacillaceae</taxon>
        <taxon>Paenibacillus</taxon>
    </lineage>
</organism>
<protein>
    <submittedName>
        <fullName evidence="2">DUF2974 domain-containing protein</fullName>
    </submittedName>
</protein>
<name>A0A848M3F0_PAELE</name>
<reference evidence="2 3" key="1">
    <citation type="submission" date="2020-04" db="EMBL/GenBank/DDBJ databases">
        <title>Paenibacillus algicola sp. nov., a novel marine bacterium producing alginate lyase.</title>
        <authorList>
            <person name="Huang H."/>
        </authorList>
    </citation>
    <scope>NUCLEOTIDE SEQUENCE [LARGE SCALE GENOMIC DNA]</scope>
    <source>
        <strain evidence="2 3">L7-75</strain>
    </source>
</reference>
<dbReference type="Pfam" id="PF01764">
    <property type="entry name" value="Lipase_3"/>
    <property type="match status" value="1"/>
</dbReference>
<evidence type="ECO:0000313" key="2">
    <source>
        <dbReference type="EMBL" id="NMO95548.1"/>
    </source>
</evidence>
<dbReference type="EMBL" id="JABBPN010000004">
    <property type="protein sequence ID" value="NMO95548.1"/>
    <property type="molecule type" value="Genomic_DNA"/>
</dbReference>
<dbReference type="Gene3D" id="3.40.50.1820">
    <property type="entry name" value="alpha/beta hydrolase"/>
    <property type="match status" value="1"/>
</dbReference>
<evidence type="ECO:0000313" key="3">
    <source>
        <dbReference type="Proteomes" id="UP000565468"/>
    </source>
</evidence>
<keyword evidence="3" id="KW-1185">Reference proteome</keyword>